<protein>
    <recommendedName>
        <fullName evidence="4">Cell division protein FtsL</fullName>
    </recommendedName>
</protein>
<evidence type="ECO:0000313" key="2">
    <source>
        <dbReference type="EMBL" id="BBK84125.1"/>
    </source>
</evidence>
<dbReference type="EMBL" id="AP019723">
    <property type="protein sequence ID" value="BBK84125.1"/>
    <property type="molecule type" value="Genomic_DNA"/>
</dbReference>
<keyword evidence="1" id="KW-0472">Membrane</keyword>
<sequence>MSAELAPRPQQARTAAARPTSLRPVLRALPQRVRQQQMGRLGFAILIVVMLAAGLAGLLVLNTTIQAQSMQIAQETRNLNVLQHQQAVLAAEVDHLRGPQNLQEQAKKLGMRPNPYGSYIDLRTGKVIGTQTKVDGKEVPGVIGETAKPEVGQP</sequence>
<evidence type="ECO:0000313" key="3">
    <source>
        <dbReference type="Proteomes" id="UP000318594"/>
    </source>
</evidence>
<keyword evidence="3" id="KW-1185">Reference proteome</keyword>
<evidence type="ECO:0000256" key="1">
    <source>
        <dbReference type="SAM" id="Phobius"/>
    </source>
</evidence>
<keyword evidence="1" id="KW-1133">Transmembrane helix</keyword>
<dbReference type="Proteomes" id="UP000318594">
    <property type="component" value="Chromosome"/>
</dbReference>
<gene>
    <name evidence="2" type="ORF">CacPP4_07400</name>
</gene>
<name>A0ABM7GXV1_CUTAC</name>
<accession>A0ABM7GXV1</accession>
<proteinExistence type="predicted"/>
<feature type="transmembrane region" description="Helical" evidence="1">
    <location>
        <begin position="41"/>
        <end position="61"/>
    </location>
</feature>
<reference evidence="2 3" key="1">
    <citation type="submission" date="2019-06" db="EMBL/GenBank/DDBJ databases">
        <title>Complete genome sequence of Cutibacterium acnes subsp. acnes NBRC 107605.</title>
        <authorList>
            <person name="Miura T."/>
            <person name="Furukawa M."/>
            <person name="Shimamura M."/>
            <person name="Ohyama Y."/>
            <person name="Yamazoe A."/>
            <person name="Kawasaki H."/>
        </authorList>
    </citation>
    <scope>NUCLEOTIDE SEQUENCE [LARGE SCALE GENOMIC DNA]</scope>
    <source>
        <strain evidence="2 3">NBRC 107605</strain>
    </source>
</reference>
<evidence type="ECO:0008006" key="4">
    <source>
        <dbReference type="Google" id="ProtNLM"/>
    </source>
</evidence>
<organism evidence="2 3">
    <name type="scientific">Cutibacterium acnes subsp. acnes</name>
    <dbReference type="NCBI Taxonomy" id="1734925"/>
    <lineage>
        <taxon>Bacteria</taxon>
        <taxon>Bacillati</taxon>
        <taxon>Actinomycetota</taxon>
        <taxon>Actinomycetes</taxon>
        <taxon>Propionibacteriales</taxon>
        <taxon>Propionibacteriaceae</taxon>
        <taxon>Cutibacterium</taxon>
    </lineage>
</organism>
<keyword evidence="1" id="KW-0812">Transmembrane</keyword>